<reference evidence="1 2" key="1">
    <citation type="submission" date="2021-05" db="EMBL/GenBank/DDBJ databases">
        <title>Shewanella sp. JM162201.</title>
        <authorList>
            <person name="Xu S."/>
            <person name="Li A."/>
        </authorList>
    </citation>
    <scope>NUCLEOTIDE SEQUENCE [LARGE SCALE GENOMIC DNA]</scope>
    <source>
        <strain evidence="1 2">JM162201</strain>
    </source>
</reference>
<protein>
    <submittedName>
        <fullName evidence="1">Pentapeptide repeat-containing protein</fullName>
    </submittedName>
</protein>
<accession>A0ABS5UYF8</accession>
<gene>
    <name evidence="1" type="ORF">KJI95_01225</name>
</gene>
<evidence type="ECO:0000313" key="1">
    <source>
        <dbReference type="EMBL" id="MBT1443151.1"/>
    </source>
</evidence>
<dbReference type="EMBL" id="JAHEPS010000001">
    <property type="protein sequence ID" value="MBT1443151.1"/>
    <property type="molecule type" value="Genomic_DNA"/>
</dbReference>
<keyword evidence="2" id="KW-1185">Reference proteome</keyword>
<comment type="caution">
    <text evidence="1">The sequence shown here is derived from an EMBL/GenBank/DDBJ whole genome shotgun (WGS) entry which is preliminary data.</text>
</comment>
<evidence type="ECO:0000313" key="2">
    <source>
        <dbReference type="Proteomes" id="UP001195903"/>
    </source>
</evidence>
<dbReference type="Proteomes" id="UP001195903">
    <property type="component" value="Unassembled WGS sequence"/>
</dbReference>
<organism evidence="1 2">
    <name type="scientific">Shewanella jiangmenensis</name>
    <dbReference type="NCBI Taxonomy" id="2837387"/>
    <lineage>
        <taxon>Bacteria</taxon>
        <taxon>Pseudomonadati</taxon>
        <taxon>Pseudomonadota</taxon>
        <taxon>Gammaproteobacteria</taxon>
        <taxon>Alteromonadales</taxon>
        <taxon>Shewanellaceae</taxon>
        <taxon>Shewanella</taxon>
    </lineage>
</organism>
<sequence>MLTFCHCCDFSRCEFSRCEFSRCDFSRRDSHHWCKAP</sequence>
<proteinExistence type="predicted"/>
<name>A0ABS5UYF8_9GAMM</name>